<accession>A0ABQ9JNQ2</accession>
<keyword evidence="1" id="KW-0812">Transmembrane</keyword>
<dbReference type="Proteomes" id="UP001162164">
    <property type="component" value="Unassembled WGS sequence"/>
</dbReference>
<reference evidence="3" key="1">
    <citation type="journal article" date="2023" name="Insect Mol. Biol.">
        <title>Genome sequencing provides insights into the evolution of gene families encoding plant cell wall-degrading enzymes in longhorned beetles.</title>
        <authorList>
            <person name="Shin N.R."/>
            <person name="Okamura Y."/>
            <person name="Kirsch R."/>
            <person name="Pauchet Y."/>
        </authorList>
    </citation>
    <scope>NUCLEOTIDE SEQUENCE</scope>
    <source>
        <strain evidence="3">MMC_N1</strain>
    </source>
</reference>
<evidence type="ECO:0000256" key="1">
    <source>
        <dbReference type="SAM" id="Phobius"/>
    </source>
</evidence>
<keyword evidence="2" id="KW-0732">Signal</keyword>
<comment type="caution">
    <text evidence="3">The sequence shown here is derived from an EMBL/GenBank/DDBJ whole genome shotgun (WGS) entry which is preliminary data.</text>
</comment>
<gene>
    <name evidence="3" type="ORF">NQ317_012946</name>
</gene>
<keyword evidence="4" id="KW-1185">Reference proteome</keyword>
<evidence type="ECO:0000256" key="2">
    <source>
        <dbReference type="SAM" id="SignalP"/>
    </source>
</evidence>
<keyword evidence="1" id="KW-0472">Membrane</keyword>
<feature type="chain" id="PRO_5047009793" evidence="2">
    <location>
        <begin position="23"/>
        <end position="233"/>
    </location>
</feature>
<evidence type="ECO:0000313" key="3">
    <source>
        <dbReference type="EMBL" id="KAJ8979557.1"/>
    </source>
</evidence>
<proteinExistence type="predicted"/>
<evidence type="ECO:0000313" key="4">
    <source>
        <dbReference type="Proteomes" id="UP001162164"/>
    </source>
</evidence>
<feature type="signal peptide" evidence="2">
    <location>
        <begin position="1"/>
        <end position="22"/>
    </location>
</feature>
<dbReference type="EMBL" id="JAPWTJ010000330">
    <property type="protein sequence ID" value="KAJ8979557.1"/>
    <property type="molecule type" value="Genomic_DNA"/>
</dbReference>
<keyword evidence="1" id="KW-1133">Transmembrane helix</keyword>
<organism evidence="3 4">
    <name type="scientific">Molorchus minor</name>
    <dbReference type="NCBI Taxonomy" id="1323400"/>
    <lineage>
        <taxon>Eukaryota</taxon>
        <taxon>Metazoa</taxon>
        <taxon>Ecdysozoa</taxon>
        <taxon>Arthropoda</taxon>
        <taxon>Hexapoda</taxon>
        <taxon>Insecta</taxon>
        <taxon>Pterygota</taxon>
        <taxon>Neoptera</taxon>
        <taxon>Endopterygota</taxon>
        <taxon>Coleoptera</taxon>
        <taxon>Polyphaga</taxon>
        <taxon>Cucujiformia</taxon>
        <taxon>Chrysomeloidea</taxon>
        <taxon>Cerambycidae</taxon>
        <taxon>Lamiinae</taxon>
        <taxon>Monochamini</taxon>
        <taxon>Molorchus</taxon>
    </lineage>
</organism>
<feature type="transmembrane region" description="Helical" evidence="1">
    <location>
        <begin position="207"/>
        <end position="228"/>
    </location>
</feature>
<sequence length="233" mass="25850">MVGKALALSIVSLKYLIRMPSAAPGPEEELLQSIGYEDDIKNVKRLPTIGRFIDNNSDSLFNASLFEKIHSVVGQLKENVALFTYCSYLKKLFCAQSWDVIDYNGTPYLKYSDINVIYLLLFSIIVVKPNTIFENNIYSNYKQRAVTIVFKSNDPNTFFHVLVKMQSFTFTIMLVSALLLFTIIGVQADEEPAAGGATTKKSGADGLSTFTIMQFLTVVIPSMLLLAVTGGRS</sequence>
<name>A0ABQ9JNQ2_9CUCU</name>
<feature type="transmembrane region" description="Helical" evidence="1">
    <location>
        <begin position="168"/>
        <end position="187"/>
    </location>
</feature>
<protein>
    <submittedName>
        <fullName evidence="3">Uncharacterized protein</fullName>
    </submittedName>
</protein>